<evidence type="ECO:0000313" key="8">
    <source>
        <dbReference type="EMBL" id="RRO25332.1"/>
    </source>
</evidence>
<evidence type="ECO:0000313" key="10">
    <source>
        <dbReference type="Proteomes" id="UP000256817"/>
    </source>
</evidence>
<keyword evidence="4" id="KW-0472">Membrane</keyword>
<evidence type="ECO:0000313" key="7">
    <source>
        <dbReference type="EMBL" id="RRO05163.1"/>
    </source>
</evidence>
<evidence type="ECO:0000256" key="2">
    <source>
        <dbReference type="ARBA" id="ARBA00005722"/>
    </source>
</evidence>
<name>A0AA93AQM5_9GAMM</name>
<evidence type="ECO:0000256" key="3">
    <source>
        <dbReference type="ARBA" id="ARBA00022729"/>
    </source>
</evidence>
<proteinExistence type="inferred from homology"/>
<keyword evidence="5" id="KW-0998">Cell outer membrane</keyword>
<evidence type="ECO:0000256" key="1">
    <source>
        <dbReference type="ARBA" id="ARBA00004442"/>
    </source>
</evidence>
<dbReference type="AlphaFoldDB" id="A0AA93AQM5"/>
<dbReference type="Proteomes" id="UP000256817">
    <property type="component" value="Unassembled WGS sequence"/>
</dbReference>
<keyword evidence="10" id="KW-1185">Reference proteome</keyword>
<accession>A0AA93AQM5</accession>
<evidence type="ECO:0000313" key="9">
    <source>
        <dbReference type="Proteomes" id="UP000256540"/>
    </source>
</evidence>
<feature type="signal peptide" evidence="6">
    <location>
        <begin position="1"/>
        <end position="22"/>
    </location>
</feature>
<evidence type="ECO:0000256" key="6">
    <source>
        <dbReference type="SAM" id="SignalP"/>
    </source>
</evidence>
<dbReference type="InterPro" id="IPR010583">
    <property type="entry name" value="MipA"/>
</dbReference>
<sequence>MKKHLWHRVPAGLLLTSTFLYSGLAYSVENNNTTSTEGDGFTLLSGVPNENNWGLGVGLGFEKKPYTGADSNLSPFPLVYFDNKWIALFGNRIDLKIGKWENIKISLHGQYAFDDGYKESDAPILYGMQKRGGGFWVGPAAEWNTDFGTVSAKYLFAGNKGQKASLGFDREFEYGSFTFTPHTEIEWFNNKYVGYYYGVRPSEVQPGRDIYSGRSTYKISAGLRTNYSITPSQSVSLDATLSRLGSGISDSPLVDKTTIPQVTLGYFYRF</sequence>
<evidence type="ECO:0000256" key="4">
    <source>
        <dbReference type="ARBA" id="ARBA00023136"/>
    </source>
</evidence>
<feature type="chain" id="PRO_5041658482" evidence="6">
    <location>
        <begin position="23"/>
        <end position="270"/>
    </location>
</feature>
<keyword evidence="3 6" id="KW-0732">Signal</keyword>
<dbReference type="EMBL" id="QHJW02000049">
    <property type="protein sequence ID" value="RRO05163.1"/>
    <property type="molecule type" value="Genomic_DNA"/>
</dbReference>
<comment type="similarity">
    <text evidence="2">Belongs to the MipA/OmpV family.</text>
</comment>
<dbReference type="PANTHER" id="PTHR38776:SF1">
    <property type="entry name" value="MLTA-INTERACTING PROTEIN-RELATED"/>
    <property type="match status" value="1"/>
</dbReference>
<dbReference type="PANTHER" id="PTHR38776">
    <property type="entry name" value="MLTA-INTERACTING PROTEIN-RELATED"/>
    <property type="match status" value="1"/>
</dbReference>
<dbReference type="Proteomes" id="UP000256540">
    <property type="component" value="Unassembled WGS sequence"/>
</dbReference>
<protein>
    <submittedName>
        <fullName evidence="8">MipA/OmpV family protein</fullName>
    </submittedName>
</protein>
<organism evidence="8 9">
    <name type="scientific">Pectobacterium aquaticum</name>
    <dbReference type="NCBI Taxonomy" id="2204145"/>
    <lineage>
        <taxon>Bacteria</taxon>
        <taxon>Pseudomonadati</taxon>
        <taxon>Pseudomonadota</taxon>
        <taxon>Gammaproteobacteria</taxon>
        <taxon>Enterobacterales</taxon>
        <taxon>Pectobacteriaceae</taxon>
        <taxon>Pectobacterium</taxon>
    </lineage>
</organism>
<dbReference type="EMBL" id="QHJS02000002">
    <property type="protein sequence ID" value="RRO25332.1"/>
    <property type="molecule type" value="Genomic_DNA"/>
</dbReference>
<gene>
    <name evidence="8" type="ORF">DMB84_000335</name>
    <name evidence="7" type="ORF">DMB85_017830</name>
</gene>
<dbReference type="RefSeq" id="WP_116166045.1">
    <property type="nucleotide sequence ID" value="NZ_QHJS02000002.1"/>
</dbReference>
<reference evidence="9 10" key="1">
    <citation type="submission" date="2018-11" db="EMBL/GenBank/DDBJ databases">
        <title>Draft genome sequences of proposed Pectobacterium aquaticum sp. nov. isolated in France from fresh water.</title>
        <authorList>
            <person name="Pedron J."/>
            <person name="Barny M.A."/>
        </authorList>
    </citation>
    <scope>NUCLEOTIDE SEQUENCE [LARGE SCALE GENOMIC DNA]</scope>
    <source>
        <strain evidence="8 9">A127-S21-F16</strain>
        <strain evidence="7 10">A35-S23-M15</strain>
    </source>
</reference>
<comment type="caution">
    <text evidence="8">The sequence shown here is derived from an EMBL/GenBank/DDBJ whole genome shotgun (WGS) entry which is preliminary data.</text>
</comment>
<dbReference type="GO" id="GO:0009279">
    <property type="term" value="C:cell outer membrane"/>
    <property type="evidence" value="ECO:0007669"/>
    <property type="project" value="UniProtKB-SubCell"/>
</dbReference>
<comment type="subcellular location">
    <subcellularLocation>
        <location evidence="1">Cell outer membrane</location>
    </subcellularLocation>
</comment>
<evidence type="ECO:0000256" key="5">
    <source>
        <dbReference type="ARBA" id="ARBA00023237"/>
    </source>
</evidence>
<dbReference type="Pfam" id="PF06629">
    <property type="entry name" value="MipA"/>
    <property type="match status" value="1"/>
</dbReference>